<evidence type="ECO:0000256" key="7">
    <source>
        <dbReference type="SAM" id="Phobius"/>
    </source>
</evidence>
<feature type="transmembrane region" description="Helical" evidence="7">
    <location>
        <begin position="226"/>
        <end position="247"/>
    </location>
</feature>
<dbReference type="EMBL" id="JBHUCO010000021">
    <property type="protein sequence ID" value="MFD1519873.1"/>
    <property type="molecule type" value="Genomic_DNA"/>
</dbReference>
<evidence type="ECO:0000256" key="5">
    <source>
        <dbReference type="ARBA" id="ARBA00022989"/>
    </source>
</evidence>
<feature type="transmembrane region" description="Helical" evidence="7">
    <location>
        <begin position="106"/>
        <end position="126"/>
    </location>
</feature>
<proteinExistence type="predicted"/>
<sequence length="421" mass="43009">MTDQTAPLRRHRGFRRFWAASTISDGGTYISVFAVGVLIVADLGGTATDVGIVRGAGMVPYLAVGLFAGVLADRVRRKPLLVGTDLGRAVVLAGVPLLAATGHLNVPVLAALMVVFGLLSVLNAAAHQSFLPRLLPRELLPRANARLQQSDAVAQTTGPLLGGGLVAAIGAPLTVLVDAVSYALSGLLIAAVPVRDPAPRPTAMSVLAELREGASWVYRHPTLRPLALSTHGWFLFNSVFVTVYVPYAYLELSIGPMGLGVTFALAGVGALLGSSASEFLGRRVGIPGTIAGSRVIEAGGIAVIAAAASTDGTSVVVVAAAGQLIYGLGFGAEGPIELAYRQAVTPDRLQGRTNATMRSFNRAVVVVGAPLGGLLADTAGPGPALWIGSAGIISAALLLAVSGFRVASLDDQPPAESAQSR</sequence>
<keyword evidence="5 7" id="KW-1133">Transmembrane helix</keyword>
<dbReference type="InterPro" id="IPR010290">
    <property type="entry name" value="TM_effector"/>
</dbReference>
<keyword evidence="4 7" id="KW-0812">Transmembrane</keyword>
<evidence type="ECO:0000313" key="10">
    <source>
        <dbReference type="Proteomes" id="UP001597114"/>
    </source>
</evidence>
<evidence type="ECO:0000256" key="1">
    <source>
        <dbReference type="ARBA" id="ARBA00004651"/>
    </source>
</evidence>
<feature type="domain" description="Major facilitator superfamily (MFS) profile" evidence="8">
    <location>
        <begin position="174"/>
        <end position="421"/>
    </location>
</feature>
<protein>
    <submittedName>
        <fullName evidence="9">MFS transporter</fullName>
    </submittedName>
</protein>
<gene>
    <name evidence="9" type="ORF">ACFSJD_20425</name>
</gene>
<dbReference type="Pfam" id="PF05977">
    <property type="entry name" value="MFS_3"/>
    <property type="match status" value="1"/>
</dbReference>
<evidence type="ECO:0000259" key="8">
    <source>
        <dbReference type="PROSITE" id="PS50850"/>
    </source>
</evidence>
<keyword evidence="3" id="KW-1003">Cell membrane</keyword>
<reference evidence="10" key="1">
    <citation type="journal article" date="2019" name="Int. J. Syst. Evol. Microbiol.">
        <title>The Global Catalogue of Microorganisms (GCM) 10K type strain sequencing project: providing services to taxonomists for standard genome sequencing and annotation.</title>
        <authorList>
            <consortium name="The Broad Institute Genomics Platform"/>
            <consortium name="The Broad Institute Genome Sequencing Center for Infectious Disease"/>
            <person name="Wu L."/>
            <person name="Ma J."/>
        </authorList>
    </citation>
    <scope>NUCLEOTIDE SEQUENCE [LARGE SCALE GENOMIC DNA]</scope>
    <source>
        <strain evidence="10">CCM 7043</strain>
    </source>
</reference>
<dbReference type="SUPFAM" id="SSF103473">
    <property type="entry name" value="MFS general substrate transporter"/>
    <property type="match status" value="1"/>
</dbReference>
<feature type="transmembrane region" description="Helical" evidence="7">
    <location>
        <begin position="360"/>
        <end position="379"/>
    </location>
</feature>
<dbReference type="RefSeq" id="WP_344723512.1">
    <property type="nucleotide sequence ID" value="NZ_BAAAUS010000020.1"/>
</dbReference>
<accession>A0ABW4EYF6</accession>
<evidence type="ECO:0000256" key="3">
    <source>
        <dbReference type="ARBA" id="ARBA00022475"/>
    </source>
</evidence>
<comment type="subcellular location">
    <subcellularLocation>
        <location evidence="1">Cell membrane</location>
        <topology evidence="1">Multi-pass membrane protein</topology>
    </subcellularLocation>
</comment>
<feature type="transmembrane region" description="Helical" evidence="7">
    <location>
        <begin position="17"/>
        <end position="40"/>
    </location>
</feature>
<feature type="transmembrane region" description="Helical" evidence="7">
    <location>
        <begin position="385"/>
        <end position="404"/>
    </location>
</feature>
<evidence type="ECO:0000256" key="2">
    <source>
        <dbReference type="ARBA" id="ARBA00022448"/>
    </source>
</evidence>
<feature type="transmembrane region" description="Helical" evidence="7">
    <location>
        <begin position="253"/>
        <end position="273"/>
    </location>
</feature>
<dbReference type="PANTHER" id="PTHR23513">
    <property type="entry name" value="INTEGRAL MEMBRANE EFFLUX PROTEIN-RELATED"/>
    <property type="match status" value="1"/>
</dbReference>
<name>A0ABW4EYF6_9PSEU</name>
<feature type="transmembrane region" description="Helical" evidence="7">
    <location>
        <begin position="79"/>
        <end position="100"/>
    </location>
</feature>
<dbReference type="Gene3D" id="1.20.1250.20">
    <property type="entry name" value="MFS general substrate transporter like domains"/>
    <property type="match status" value="1"/>
</dbReference>
<evidence type="ECO:0000256" key="4">
    <source>
        <dbReference type="ARBA" id="ARBA00022692"/>
    </source>
</evidence>
<keyword evidence="10" id="KW-1185">Reference proteome</keyword>
<dbReference type="InterPro" id="IPR020846">
    <property type="entry name" value="MFS_dom"/>
</dbReference>
<evidence type="ECO:0000256" key="6">
    <source>
        <dbReference type="ARBA" id="ARBA00023136"/>
    </source>
</evidence>
<dbReference type="PANTHER" id="PTHR23513:SF6">
    <property type="entry name" value="MAJOR FACILITATOR SUPERFAMILY ASSOCIATED DOMAIN-CONTAINING PROTEIN"/>
    <property type="match status" value="1"/>
</dbReference>
<evidence type="ECO:0000313" key="9">
    <source>
        <dbReference type="EMBL" id="MFD1519873.1"/>
    </source>
</evidence>
<dbReference type="InterPro" id="IPR036259">
    <property type="entry name" value="MFS_trans_sf"/>
</dbReference>
<dbReference type="CDD" id="cd06173">
    <property type="entry name" value="MFS_MefA_like"/>
    <property type="match status" value="1"/>
</dbReference>
<organism evidence="9 10">
    <name type="scientific">Pseudonocardia yunnanensis</name>
    <dbReference type="NCBI Taxonomy" id="58107"/>
    <lineage>
        <taxon>Bacteria</taxon>
        <taxon>Bacillati</taxon>
        <taxon>Actinomycetota</taxon>
        <taxon>Actinomycetes</taxon>
        <taxon>Pseudonocardiales</taxon>
        <taxon>Pseudonocardiaceae</taxon>
        <taxon>Pseudonocardia</taxon>
    </lineage>
</organism>
<feature type="transmembrane region" description="Helical" evidence="7">
    <location>
        <begin position="52"/>
        <end position="72"/>
    </location>
</feature>
<keyword evidence="6 7" id="KW-0472">Membrane</keyword>
<dbReference type="PROSITE" id="PS50850">
    <property type="entry name" value="MFS"/>
    <property type="match status" value="1"/>
</dbReference>
<dbReference type="Proteomes" id="UP001597114">
    <property type="component" value="Unassembled WGS sequence"/>
</dbReference>
<keyword evidence="2" id="KW-0813">Transport</keyword>
<comment type="caution">
    <text evidence="9">The sequence shown here is derived from an EMBL/GenBank/DDBJ whole genome shotgun (WGS) entry which is preliminary data.</text>
</comment>